<evidence type="ECO:0000256" key="1">
    <source>
        <dbReference type="ARBA" id="ARBA00004613"/>
    </source>
</evidence>
<evidence type="ECO:0000256" key="5">
    <source>
        <dbReference type="ARBA" id="ARBA00038515"/>
    </source>
</evidence>
<keyword evidence="4" id="KW-0677">Repeat</keyword>
<dbReference type="EMBL" id="JAUJYO010000006">
    <property type="protein sequence ID" value="KAK1314264.1"/>
    <property type="molecule type" value="Genomic_DNA"/>
</dbReference>
<proteinExistence type="inferred from homology"/>
<evidence type="ECO:0000256" key="2">
    <source>
        <dbReference type="ARBA" id="ARBA00022525"/>
    </source>
</evidence>
<evidence type="ECO:0000259" key="6">
    <source>
        <dbReference type="PROSITE" id="PS51473"/>
    </source>
</evidence>
<evidence type="ECO:0000256" key="4">
    <source>
        <dbReference type="ARBA" id="ARBA00022737"/>
    </source>
</evidence>
<sequence length="271" mass="29294">MKGHCDGKIREEANHGTLPSAPLLLIIIPFSHSQDPVGNYCDKPITTTTTTTSANIERTLTELATKAPSQNFATAIVGKGANTVYGLAQCRQDVSADACKSCVNDATKNLQRLCPNTSAGRIWYDYCFVRYDTQNFIGELDTGYNIILYNTGNVTDPKTFDKRLGALMDDVEAQAVGAGNRGLGKGEAKVSPFVTVYGLVQCTQDLEPLLCAQCAATAVGVFPQYCLHSKGCRVLYSSCYVRYEIYPFFFPVETPGTSAVGGSLEVVVVRP</sequence>
<comment type="caution">
    <text evidence="7">The sequence shown here is derived from an EMBL/GenBank/DDBJ whole genome shotgun (WGS) entry which is preliminary data.</text>
</comment>
<protein>
    <submittedName>
        <fullName evidence="7">Cysteine-rich repeat secretory protein 55</fullName>
    </submittedName>
</protein>
<dbReference type="PANTHER" id="PTHR32411:SF55">
    <property type="entry name" value="CYSTEINE-RICH REPEAT SECRETORY PROTEIN 55"/>
    <property type="match status" value="1"/>
</dbReference>
<organism evidence="7 8">
    <name type="scientific">Acorus calamus</name>
    <name type="common">Sweet flag</name>
    <dbReference type="NCBI Taxonomy" id="4465"/>
    <lineage>
        <taxon>Eukaryota</taxon>
        <taxon>Viridiplantae</taxon>
        <taxon>Streptophyta</taxon>
        <taxon>Embryophyta</taxon>
        <taxon>Tracheophyta</taxon>
        <taxon>Spermatophyta</taxon>
        <taxon>Magnoliopsida</taxon>
        <taxon>Liliopsida</taxon>
        <taxon>Acoraceae</taxon>
        <taxon>Acorus</taxon>
    </lineage>
</organism>
<dbReference type="PROSITE" id="PS51473">
    <property type="entry name" value="GNK2"/>
    <property type="match status" value="2"/>
</dbReference>
<keyword evidence="3" id="KW-0732">Signal</keyword>
<comment type="subcellular location">
    <subcellularLocation>
        <location evidence="1">Secreted</location>
    </subcellularLocation>
</comment>
<dbReference type="Pfam" id="PF01657">
    <property type="entry name" value="Stress-antifung"/>
    <property type="match status" value="2"/>
</dbReference>
<dbReference type="GO" id="GO:0005576">
    <property type="term" value="C:extracellular region"/>
    <property type="evidence" value="ECO:0007669"/>
    <property type="project" value="UniProtKB-SubCell"/>
</dbReference>
<evidence type="ECO:0000313" key="7">
    <source>
        <dbReference type="EMBL" id="KAK1314264.1"/>
    </source>
</evidence>
<accession>A0AAV9EMT2</accession>
<feature type="domain" description="Gnk2-homologous" evidence="6">
    <location>
        <begin position="142"/>
        <end position="248"/>
    </location>
</feature>
<dbReference type="Proteomes" id="UP001180020">
    <property type="component" value="Unassembled WGS sequence"/>
</dbReference>
<dbReference type="AlphaFoldDB" id="A0AAV9EMT2"/>
<reference evidence="7" key="2">
    <citation type="submission" date="2023-06" db="EMBL/GenBank/DDBJ databases">
        <authorList>
            <person name="Ma L."/>
            <person name="Liu K.-W."/>
            <person name="Li Z."/>
            <person name="Hsiao Y.-Y."/>
            <person name="Qi Y."/>
            <person name="Fu T."/>
            <person name="Tang G."/>
            <person name="Zhang D."/>
            <person name="Sun W.-H."/>
            <person name="Liu D.-K."/>
            <person name="Li Y."/>
            <person name="Chen G.-Z."/>
            <person name="Liu X.-D."/>
            <person name="Liao X.-Y."/>
            <person name="Jiang Y.-T."/>
            <person name="Yu X."/>
            <person name="Hao Y."/>
            <person name="Huang J."/>
            <person name="Zhao X.-W."/>
            <person name="Ke S."/>
            <person name="Chen Y.-Y."/>
            <person name="Wu W.-L."/>
            <person name="Hsu J.-L."/>
            <person name="Lin Y.-F."/>
            <person name="Huang M.-D."/>
            <person name="Li C.-Y."/>
            <person name="Huang L."/>
            <person name="Wang Z.-W."/>
            <person name="Zhao X."/>
            <person name="Zhong W.-Y."/>
            <person name="Peng D.-H."/>
            <person name="Ahmad S."/>
            <person name="Lan S."/>
            <person name="Zhang J.-S."/>
            <person name="Tsai W.-C."/>
            <person name="Van De Peer Y."/>
            <person name="Liu Z.-J."/>
        </authorList>
    </citation>
    <scope>NUCLEOTIDE SEQUENCE</scope>
    <source>
        <strain evidence="7">CP</strain>
        <tissue evidence="7">Leaves</tissue>
    </source>
</reference>
<dbReference type="PANTHER" id="PTHR32411">
    <property type="entry name" value="CYSTEINE-RICH REPEAT SECRETORY PROTEIN 38-RELATED"/>
    <property type="match status" value="1"/>
</dbReference>
<keyword evidence="8" id="KW-1185">Reference proteome</keyword>
<evidence type="ECO:0000256" key="3">
    <source>
        <dbReference type="ARBA" id="ARBA00022729"/>
    </source>
</evidence>
<gene>
    <name evidence="7" type="primary">CRRSP55</name>
    <name evidence="7" type="ORF">QJS10_CPA06g02062</name>
</gene>
<name>A0AAV9EMT2_ACOCL</name>
<reference evidence="7" key="1">
    <citation type="journal article" date="2023" name="Nat. Commun.">
        <title>Diploid and tetraploid genomes of Acorus and the evolution of monocots.</title>
        <authorList>
            <person name="Ma L."/>
            <person name="Liu K.W."/>
            <person name="Li Z."/>
            <person name="Hsiao Y.Y."/>
            <person name="Qi Y."/>
            <person name="Fu T."/>
            <person name="Tang G.D."/>
            <person name="Zhang D."/>
            <person name="Sun W.H."/>
            <person name="Liu D.K."/>
            <person name="Li Y."/>
            <person name="Chen G.Z."/>
            <person name="Liu X.D."/>
            <person name="Liao X.Y."/>
            <person name="Jiang Y.T."/>
            <person name="Yu X."/>
            <person name="Hao Y."/>
            <person name="Huang J."/>
            <person name="Zhao X.W."/>
            <person name="Ke S."/>
            <person name="Chen Y.Y."/>
            <person name="Wu W.L."/>
            <person name="Hsu J.L."/>
            <person name="Lin Y.F."/>
            <person name="Huang M.D."/>
            <person name="Li C.Y."/>
            <person name="Huang L."/>
            <person name="Wang Z.W."/>
            <person name="Zhao X."/>
            <person name="Zhong W.Y."/>
            <person name="Peng D.H."/>
            <person name="Ahmad S."/>
            <person name="Lan S."/>
            <person name="Zhang J.S."/>
            <person name="Tsai W.C."/>
            <person name="Van de Peer Y."/>
            <person name="Liu Z.J."/>
        </authorList>
    </citation>
    <scope>NUCLEOTIDE SEQUENCE</scope>
    <source>
        <strain evidence="7">CP</strain>
    </source>
</reference>
<keyword evidence="2" id="KW-0964">Secreted</keyword>
<dbReference type="Gene3D" id="3.30.430.20">
    <property type="entry name" value="Gnk2 domain, C-X8-C-X2-C motif"/>
    <property type="match status" value="2"/>
</dbReference>
<evidence type="ECO:0000313" key="8">
    <source>
        <dbReference type="Proteomes" id="UP001180020"/>
    </source>
</evidence>
<comment type="similarity">
    <text evidence="5">Belongs to the cysteine-rich repeat secretory protein family.</text>
</comment>
<feature type="domain" description="Gnk2-homologous" evidence="6">
    <location>
        <begin position="34"/>
        <end position="136"/>
    </location>
</feature>
<dbReference type="InterPro" id="IPR038408">
    <property type="entry name" value="GNK2_sf"/>
</dbReference>
<dbReference type="InterPro" id="IPR050581">
    <property type="entry name" value="CRR_secretory_protein"/>
</dbReference>
<dbReference type="CDD" id="cd23509">
    <property type="entry name" value="Gnk2-like"/>
    <property type="match status" value="2"/>
</dbReference>
<dbReference type="InterPro" id="IPR002902">
    <property type="entry name" value="GNK2"/>
</dbReference>